<evidence type="ECO:0000256" key="3">
    <source>
        <dbReference type="ARBA" id="ARBA00022989"/>
    </source>
</evidence>
<feature type="transmembrane region" description="Helical" evidence="5">
    <location>
        <begin position="64"/>
        <end position="89"/>
    </location>
</feature>
<evidence type="ECO:0000313" key="7">
    <source>
        <dbReference type="Proteomes" id="UP001597191"/>
    </source>
</evidence>
<gene>
    <name evidence="6" type="ORF">ACFQ4R_07425</name>
</gene>
<keyword evidence="4 5" id="KW-0472">Membrane</keyword>
<organism evidence="6 7">
    <name type="scientific">Lapidilactobacillus gannanensis</name>
    <dbReference type="NCBI Taxonomy" id="2486002"/>
    <lineage>
        <taxon>Bacteria</taxon>
        <taxon>Bacillati</taxon>
        <taxon>Bacillota</taxon>
        <taxon>Bacilli</taxon>
        <taxon>Lactobacillales</taxon>
        <taxon>Lactobacillaceae</taxon>
        <taxon>Lapidilactobacillus</taxon>
    </lineage>
</organism>
<accession>A0ABW4BPQ8</accession>
<proteinExistence type="predicted"/>
<dbReference type="PANTHER" id="PTHR37306:SF1">
    <property type="entry name" value="COLICIN V PRODUCTION PROTEIN"/>
    <property type="match status" value="1"/>
</dbReference>
<dbReference type="PANTHER" id="PTHR37306">
    <property type="entry name" value="COLICIN V PRODUCTION PROTEIN"/>
    <property type="match status" value="1"/>
</dbReference>
<protein>
    <submittedName>
        <fullName evidence="6">CvpA family protein</fullName>
    </submittedName>
</protein>
<evidence type="ECO:0000256" key="2">
    <source>
        <dbReference type="ARBA" id="ARBA00022692"/>
    </source>
</evidence>
<sequence length="184" mass="20716">MILSIIIIALLLHAIFRGYHRGLVKELLFSVGTLLVFLVALFYDAQFGDFLLKLTKRGDPTDPFAAFVAQSIAFWLIMLIGHIIVRWLARLSQSVTWLPVIKQANGLGGAIIAVLMMYLGIFLALSLLNIITPSWFVNQYTSSPVAQFMVERTPIVSQRVVDWLFHTDTQSFTNSAQQLLQTVF</sequence>
<evidence type="ECO:0000313" key="6">
    <source>
        <dbReference type="EMBL" id="MFD1411412.1"/>
    </source>
</evidence>
<feature type="transmembrane region" description="Helical" evidence="5">
    <location>
        <begin position="109"/>
        <end position="131"/>
    </location>
</feature>
<dbReference type="InterPro" id="IPR003825">
    <property type="entry name" value="Colicin-V_CvpA"/>
</dbReference>
<evidence type="ECO:0000256" key="5">
    <source>
        <dbReference type="SAM" id="Phobius"/>
    </source>
</evidence>
<dbReference type="RefSeq" id="WP_125651466.1">
    <property type="nucleotide sequence ID" value="NZ_JBHTOH010000072.1"/>
</dbReference>
<name>A0ABW4BPQ8_9LACO</name>
<dbReference type="Pfam" id="PF02674">
    <property type="entry name" value="Colicin_V"/>
    <property type="match status" value="1"/>
</dbReference>
<feature type="transmembrane region" description="Helical" evidence="5">
    <location>
        <begin position="27"/>
        <end position="43"/>
    </location>
</feature>
<evidence type="ECO:0000256" key="1">
    <source>
        <dbReference type="ARBA" id="ARBA00004141"/>
    </source>
</evidence>
<keyword evidence="3 5" id="KW-1133">Transmembrane helix</keyword>
<dbReference type="EMBL" id="JBHTOH010000072">
    <property type="protein sequence ID" value="MFD1411412.1"/>
    <property type="molecule type" value="Genomic_DNA"/>
</dbReference>
<reference evidence="7" key="1">
    <citation type="journal article" date="2019" name="Int. J. Syst. Evol. Microbiol.">
        <title>The Global Catalogue of Microorganisms (GCM) 10K type strain sequencing project: providing services to taxonomists for standard genome sequencing and annotation.</title>
        <authorList>
            <consortium name="The Broad Institute Genomics Platform"/>
            <consortium name="The Broad Institute Genome Sequencing Center for Infectious Disease"/>
            <person name="Wu L."/>
            <person name="Ma J."/>
        </authorList>
    </citation>
    <scope>NUCLEOTIDE SEQUENCE [LARGE SCALE GENOMIC DNA]</scope>
    <source>
        <strain evidence="7">CCM 8937</strain>
    </source>
</reference>
<dbReference type="Proteomes" id="UP001597191">
    <property type="component" value="Unassembled WGS sequence"/>
</dbReference>
<comment type="subcellular location">
    <subcellularLocation>
        <location evidence="1">Membrane</location>
        <topology evidence="1">Multi-pass membrane protein</topology>
    </subcellularLocation>
</comment>
<comment type="caution">
    <text evidence="6">The sequence shown here is derived from an EMBL/GenBank/DDBJ whole genome shotgun (WGS) entry which is preliminary data.</text>
</comment>
<keyword evidence="7" id="KW-1185">Reference proteome</keyword>
<keyword evidence="2 5" id="KW-0812">Transmembrane</keyword>
<evidence type="ECO:0000256" key="4">
    <source>
        <dbReference type="ARBA" id="ARBA00023136"/>
    </source>
</evidence>